<dbReference type="KEGG" id="acoa:RB602_03470"/>
<feature type="compositionally biased region" description="Polar residues" evidence="1">
    <location>
        <begin position="330"/>
        <end position="343"/>
    </location>
</feature>
<accession>A0AA97F932</accession>
<dbReference type="CDD" id="cd02440">
    <property type="entry name" value="AdoMet_MTases"/>
    <property type="match status" value="1"/>
</dbReference>
<dbReference type="SMART" id="SM00418">
    <property type="entry name" value="HTH_ARSR"/>
    <property type="match status" value="1"/>
</dbReference>
<dbReference type="InterPro" id="IPR050508">
    <property type="entry name" value="Methyltransf_Superfamily"/>
</dbReference>
<evidence type="ECO:0000256" key="1">
    <source>
        <dbReference type="SAM" id="MobiDB-lite"/>
    </source>
</evidence>
<dbReference type="Gene3D" id="1.10.10.10">
    <property type="entry name" value="Winged helix-like DNA-binding domain superfamily/Winged helix DNA-binding domain"/>
    <property type="match status" value="1"/>
</dbReference>
<evidence type="ECO:0000259" key="2">
    <source>
        <dbReference type="PROSITE" id="PS50987"/>
    </source>
</evidence>
<reference evidence="3 4" key="1">
    <citation type="submission" date="2023-10" db="EMBL/GenBank/DDBJ databases">
        <title>Complete genome sequence of a Sphingomonadaceae bacterium.</title>
        <authorList>
            <person name="Yan C."/>
        </authorList>
    </citation>
    <scope>NUCLEOTIDE SEQUENCE [LARGE SCALE GENOMIC DNA]</scope>
    <source>
        <strain evidence="3 4">SCSIO 66989</strain>
    </source>
</reference>
<dbReference type="PROSITE" id="PS50987">
    <property type="entry name" value="HTH_ARSR_2"/>
    <property type="match status" value="1"/>
</dbReference>
<dbReference type="Pfam" id="PF01022">
    <property type="entry name" value="HTH_5"/>
    <property type="match status" value="1"/>
</dbReference>
<sequence length="343" mass="37667">MMLEMDMLTIFRALADETRLRILLLLQQMELAVGELALVLDQSQPRVSRHVRILVEAGLAERRKEGSWVFLRLNVTSSGIASARMLRDLLSQHDFLSSDMARQRDSDIAQLEAIRAQRAQQAAQYFAAHADEWDAIRSLHQPDDKVEAALLALLGDDLGDLLDVGTGTGRMVELLASRVDHATAVDNSPDMLRLARAKLEPLGPDRVDLLLGDFYSLPVDEARFDSVIMHQALHYADNPGEVIAQIGRALAPGGTVAIIDFAPHALEELRSRDAHARLGFADTQIRDFMAAAGITLSESSTLKGDPLTIKIWVGKAPVSPVELQNKHADQSPQSLNPQKAQSV</sequence>
<gene>
    <name evidence="3" type="ORF">RB602_03470</name>
</gene>
<dbReference type="InterPro" id="IPR001845">
    <property type="entry name" value="HTH_ArsR_DNA-bd_dom"/>
</dbReference>
<keyword evidence="4" id="KW-1185">Reference proteome</keyword>
<dbReference type="Gene3D" id="3.40.50.150">
    <property type="entry name" value="Vaccinia Virus protein VP39"/>
    <property type="match status" value="1"/>
</dbReference>
<dbReference type="AlphaFoldDB" id="A0AA97F932"/>
<dbReference type="GO" id="GO:0008757">
    <property type="term" value="F:S-adenosylmethionine-dependent methyltransferase activity"/>
    <property type="evidence" value="ECO:0007669"/>
    <property type="project" value="InterPro"/>
</dbReference>
<dbReference type="RefSeq" id="WP_317082980.1">
    <property type="nucleotide sequence ID" value="NZ_CP136594.1"/>
</dbReference>
<dbReference type="Proteomes" id="UP001302429">
    <property type="component" value="Chromosome"/>
</dbReference>
<organism evidence="3 4">
    <name type="scientific">Alterisphingorhabdus coralli</name>
    <dbReference type="NCBI Taxonomy" id="3071408"/>
    <lineage>
        <taxon>Bacteria</taxon>
        <taxon>Pseudomonadati</taxon>
        <taxon>Pseudomonadota</taxon>
        <taxon>Alphaproteobacteria</taxon>
        <taxon>Sphingomonadales</taxon>
        <taxon>Sphingomonadaceae</taxon>
        <taxon>Alterisphingorhabdus (ex Yan et al. 2024)</taxon>
    </lineage>
</organism>
<dbReference type="SUPFAM" id="SSF46785">
    <property type="entry name" value="Winged helix' DNA-binding domain"/>
    <property type="match status" value="1"/>
</dbReference>
<evidence type="ECO:0000313" key="4">
    <source>
        <dbReference type="Proteomes" id="UP001302429"/>
    </source>
</evidence>
<dbReference type="NCBIfam" id="NF033788">
    <property type="entry name" value="HTH_metalloreg"/>
    <property type="match status" value="1"/>
</dbReference>
<dbReference type="Pfam" id="PF08241">
    <property type="entry name" value="Methyltransf_11"/>
    <property type="match status" value="1"/>
</dbReference>
<evidence type="ECO:0000313" key="3">
    <source>
        <dbReference type="EMBL" id="WOE75786.1"/>
    </source>
</evidence>
<dbReference type="GO" id="GO:0003700">
    <property type="term" value="F:DNA-binding transcription factor activity"/>
    <property type="evidence" value="ECO:0007669"/>
    <property type="project" value="InterPro"/>
</dbReference>
<dbReference type="SUPFAM" id="SSF53335">
    <property type="entry name" value="S-adenosyl-L-methionine-dependent methyltransferases"/>
    <property type="match status" value="1"/>
</dbReference>
<name>A0AA97F932_9SPHN</name>
<feature type="region of interest" description="Disordered" evidence="1">
    <location>
        <begin position="322"/>
        <end position="343"/>
    </location>
</feature>
<dbReference type="CDD" id="cd00090">
    <property type="entry name" value="HTH_ARSR"/>
    <property type="match status" value="1"/>
</dbReference>
<dbReference type="InterPro" id="IPR013216">
    <property type="entry name" value="Methyltransf_11"/>
</dbReference>
<proteinExistence type="predicted"/>
<dbReference type="PRINTS" id="PR00778">
    <property type="entry name" value="HTHARSR"/>
</dbReference>
<dbReference type="EMBL" id="CP136594">
    <property type="protein sequence ID" value="WOE75786.1"/>
    <property type="molecule type" value="Genomic_DNA"/>
</dbReference>
<feature type="domain" description="HTH arsR-type" evidence="2">
    <location>
        <begin position="1"/>
        <end position="93"/>
    </location>
</feature>
<dbReference type="InterPro" id="IPR011991">
    <property type="entry name" value="ArsR-like_HTH"/>
</dbReference>
<dbReference type="PANTHER" id="PTHR42912">
    <property type="entry name" value="METHYLTRANSFERASE"/>
    <property type="match status" value="1"/>
</dbReference>
<dbReference type="InterPro" id="IPR036388">
    <property type="entry name" value="WH-like_DNA-bd_sf"/>
</dbReference>
<dbReference type="InterPro" id="IPR029063">
    <property type="entry name" value="SAM-dependent_MTases_sf"/>
</dbReference>
<dbReference type="InterPro" id="IPR036390">
    <property type="entry name" value="WH_DNA-bd_sf"/>
</dbReference>
<protein>
    <submittedName>
        <fullName evidence="3">Metalloregulator ArsR/SmtB family transcription factor</fullName>
    </submittedName>
</protein>